<dbReference type="InterPro" id="IPR052944">
    <property type="entry name" value="Sporulation_related"/>
</dbReference>
<feature type="region of interest" description="Disordered" evidence="1">
    <location>
        <begin position="121"/>
        <end position="147"/>
    </location>
</feature>
<sequence length="347" mass="36054">MNPKRKALAVAVAGTALGAAGLGLLAVPAGAGEAPELPPVGAQALVQSVLEADPPALAGTVAFDNQLGLPSMPGVPMLDMDSARVYYDGEGDSRIAVQDGNSEQTIVRDGNTVWMYDSATDTATKTDARSHHPREENPQGRMSDPAAAAADLVSDLRASSTVSVDGTARVAGRPAYELVLTPKPEERTLLREVRVAVDSESRLPLRLSVLTNGTTEPALQLGFTDIDFGAQPAELFEFTPPRGATVTEAEPDVEGARDAARAGEPRLVGEGWDAVLVGRVPADVLSGGEEDGNVRGMLDRLSTRVSGDWGSGQLVSTSIGTAILTDDGRFALGAVPQQVLTKALATR</sequence>
<dbReference type="Proteomes" id="UP000249915">
    <property type="component" value="Unassembled WGS sequence"/>
</dbReference>
<dbReference type="OrthoDB" id="4822274at2"/>
<protein>
    <recommendedName>
        <fullName evidence="3">MucB/RseB N-terminal domain-containing protein</fullName>
    </recommendedName>
</protein>
<evidence type="ECO:0000259" key="3">
    <source>
        <dbReference type="Pfam" id="PF03888"/>
    </source>
</evidence>
<dbReference type="AlphaFoldDB" id="A0A2V4ALJ1"/>
<proteinExistence type="predicted"/>
<feature type="compositionally biased region" description="Basic and acidic residues" evidence="1">
    <location>
        <begin position="124"/>
        <end position="138"/>
    </location>
</feature>
<accession>A0A2V4ALJ1</accession>
<organism evidence="4 5">
    <name type="scientific">Prauserella muralis</name>
    <dbReference type="NCBI Taxonomy" id="588067"/>
    <lineage>
        <taxon>Bacteria</taxon>
        <taxon>Bacillati</taxon>
        <taxon>Actinomycetota</taxon>
        <taxon>Actinomycetes</taxon>
        <taxon>Pseudonocardiales</taxon>
        <taxon>Pseudonocardiaceae</taxon>
        <taxon>Prauserella</taxon>
    </lineage>
</organism>
<feature type="signal peptide" evidence="2">
    <location>
        <begin position="1"/>
        <end position="31"/>
    </location>
</feature>
<dbReference type="InterPro" id="IPR033434">
    <property type="entry name" value="MucB/RseB_N"/>
</dbReference>
<comment type="caution">
    <text evidence="4">The sequence shown here is derived from an EMBL/GenBank/DDBJ whole genome shotgun (WGS) entry which is preliminary data.</text>
</comment>
<name>A0A2V4ALJ1_9PSEU</name>
<feature type="chain" id="PRO_5043949420" description="MucB/RseB N-terminal domain-containing protein" evidence="2">
    <location>
        <begin position="32"/>
        <end position="347"/>
    </location>
</feature>
<dbReference type="InterPro" id="IPR029046">
    <property type="entry name" value="LolA/LolB/LppX"/>
</dbReference>
<evidence type="ECO:0000256" key="1">
    <source>
        <dbReference type="SAM" id="MobiDB-lite"/>
    </source>
</evidence>
<dbReference type="EMBL" id="MASW01000006">
    <property type="protein sequence ID" value="PXY21168.1"/>
    <property type="molecule type" value="Genomic_DNA"/>
</dbReference>
<keyword evidence="2" id="KW-0732">Signal</keyword>
<gene>
    <name evidence="4" type="ORF">BAY60_27260</name>
</gene>
<dbReference type="PANTHER" id="PTHR37507">
    <property type="entry name" value="SPORULATION PROTEIN YDCC"/>
    <property type="match status" value="1"/>
</dbReference>
<feature type="domain" description="MucB/RseB N-terminal" evidence="3">
    <location>
        <begin position="88"/>
        <end position="231"/>
    </location>
</feature>
<keyword evidence="5" id="KW-1185">Reference proteome</keyword>
<dbReference type="PANTHER" id="PTHR37507:SF2">
    <property type="entry name" value="SPORULATION PROTEIN YDCC"/>
    <property type="match status" value="1"/>
</dbReference>
<evidence type="ECO:0000256" key="2">
    <source>
        <dbReference type="SAM" id="SignalP"/>
    </source>
</evidence>
<evidence type="ECO:0000313" key="5">
    <source>
        <dbReference type="Proteomes" id="UP000249915"/>
    </source>
</evidence>
<dbReference type="Pfam" id="PF03888">
    <property type="entry name" value="MucB_RseB"/>
    <property type="match status" value="1"/>
</dbReference>
<dbReference type="Gene3D" id="2.50.20.10">
    <property type="entry name" value="Lipoprotein localisation LolA/LolB/LppX"/>
    <property type="match status" value="1"/>
</dbReference>
<evidence type="ECO:0000313" key="4">
    <source>
        <dbReference type="EMBL" id="PXY21168.1"/>
    </source>
</evidence>
<dbReference type="SUPFAM" id="SSF89392">
    <property type="entry name" value="Prokaryotic lipoproteins and lipoprotein localization factors"/>
    <property type="match status" value="1"/>
</dbReference>
<dbReference type="RefSeq" id="WP_112284408.1">
    <property type="nucleotide sequence ID" value="NZ_MASW01000006.1"/>
</dbReference>
<reference evidence="4 5" key="1">
    <citation type="submission" date="2016-07" db="EMBL/GenBank/DDBJ databases">
        <title>Draft genome sequence of Prauserella muralis DSM 45305, isolated from a mould-covered wall in an indoor environment.</title>
        <authorList>
            <person name="Ruckert C."/>
            <person name="Albersmeier A."/>
            <person name="Jiang C.-L."/>
            <person name="Jiang Y."/>
            <person name="Kalinowski J."/>
            <person name="Schneider O."/>
            <person name="Winkler A."/>
            <person name="Zotchev S.B."/>
        </authorList>
    </citation>
    <scope>NUCLEOTIDE SEQUENCE [LARGE SCALE GENOMIC DNA]</scope>
    <source>
        <strain evidence="4 5">DSM 45305</strain>
    </source>
</reference>